<evidence type="ECO:0000256" key="1">
    <source>
        <dbReference type="ARBA" id="ARBA00009580"/>
    </source>
</evidence>
<proteinExistence type="inferred from homology"/>
<organism evidence="2 3">
    <name type="scientific">Lampropedia aestuarii</name>
    <dbReference type="NCBI Taxonomy" id="2562762"/>
    <lineage>
        <taxon>Bacteria</taxon>
        <taxon>Pseudomonadati</taxon>
        <taxon>Pseudomonadota</taxon>
        <taxon>Betaproteobacteria</taxon>
        <taxon>Burkholderiales</taxon>
        <taxon>Comamonadaceae</taxon>
        <taxon>Lampropedia</taxon>
    </lineage>
</organism>
<comment type="similarity">
    <text evidence="1">Belongs to the protein-tyrosine phosphatase family.</text>
</comment>
<dbReference type="AlphaFoldDB" id="A0A4S5BPB8"/>
<evidence type="ECO:0000313" key="3">
    <source>
        <dbReference type="Proteomes" id="UP000306236"/>
    </source>
</evidence>
<sequence length="252" mass="28473">MTKHDTHRHIPFEGVSNFRDLGGYRTHDNRALKWRKLYRSDRLSDFTEADLQRFSQLQVTRSIDFRGTAEADASNYHIADLQRISIPIEPKVVQSLSSLMATGNDLNAATAHELMEQTYVGFVHFNAAQYRHFFDEVLANESALVFHCTAGKDRTGFAAAMLLELLGVDRNTIMQDYLLTNDFYKPVAKASGHPLPAEVLSVLWRVTPSFMQAAYDEIDTDFGGVAQFLEDHIGLDAHARQTLKERLLEPAA</sequence>
<dbReference type="PANTHER" id="PTHR31126:SF1">
    <property type="entry name" value="TYROSINE SPECIFIC PROTEIN PHOSPHATASES DOMAIN-CONTAINING PROTEIN"/>
    <property type="match status" value="1"/>
</dbReference>
<dbReference type="Proteomes" id="UP000306236">
    <property type="component" value="Unassembled WGS sequence"/>
</dbReference>
<gene>
    <name evidence="2" type="ORF">E8K88_05945</name>
</gene>
<dbReference type="SUPFAM" id="SSF52799">
    <property type="entry name" value="(Phosphotyrosine protein) phosphatases II"/>
    <property type="match status" value="1"/>
</dbReference>
<reference evidence="2 3" key="1">
    <citation type="submission" date="2019-04" db="EMBL/GenBank/DDBJ databases">
        <title>Lampropedia sp YIM MLB12 draf genome.</title>
        <authorList>
            <person name="Wang Y.-X."/>
        </authorList>
    </citation>
    <scope>NUCLEOTIDE SEQUENCE [LARGE SCALE GENOMIC DNA]</scope>
    <source>
        <strain evidence="2 3">YIM MLB12</strain>
    </source>
</reference>
<dbReference type="Gene3D" id="3.90.190.10">
    <property type="entry name" value="Protein tyrosine phosphatase superfamily"/>
    <property type="match status" value="1"/>
</dbReference>
<dbReference type="EMBL" id="SSWX01000006">
    <property type="protein sequence ID" value="THJ34534.1"/>
    <property type="molecule type" value="Genomic_DNA"/>
</dbReference>
<accession>A0A4S5BPB8</accession>
<dbReference type="GO" id="GO:0004721">
    <property type="term" value="F:phosphoprotein phosphatase activity"/>
    <property type="evidence" value="ECO:0007669"/>
    <property type="project" value="InterPro"/>
</dbReference>
<dbReference type="PROSITE" id="PS00383">
    <property type="entry name" value="TYR_PHOSPHATASE_1"/>
    <property type="match status" value="1"/>
</dbReference>
<name>A0A4S5BPB8_9BURK</name>
<dbReference type="InterPro" id="IPR016130">
    <property type="entry name" value="Tyr_Pase_AS"/>
</dbReference>
<evidence type="ECO:0000313" key="2">
    <source>
        <dbReference type="EMBL" id="THJ34534.1"/>
    </source>
</evidence>
<dbReference type="RefSeq" id="WP_136405744.1">
    <property type="nucleotide sequence ID" value="NZ_SSWX01000006.1"/>
</dbReference>
<dbReference type="PANTHER" id="PTHR31126">
    <property type="entry name" value="TYROSINE-PROTEIN PHOSPHATASE"/>
    <property type="match status" value="1"/>
</dbReference>
<dbReference type="InterPro" id="IPR026893">
    <property type="entry name" value="Tyr/Ser_Pase_IphP-type"/>
</dbReference>
<dbReference type="OrthoDB" id="1188001at2"/>
<protein>
    <submittedName>
        <fullName evidence="2">Tyrosine-protein phosphatase</fullName>
    </submittedName>
</protein>
<keyword evidence="3" id="KW-1185">Reference proteome</keyword>
<dbReference type="Pfam" id="PF13350">
    <property type="entry name" value="Y_phosphatase3"/>
    <property type="match status" value="1"/>
</dbReference>
<dbReference type="InterPro" id="IPR029021">
    <property type="entry name" value="Prot-tyrosine_phosphatase-like"/>
</dbReference>
<comment type="caution">
    <text evidence="2">The sequence shown here is derived from an EMBL/GenBank/DDBJ whole genome shotgun (WGS) entry which is preliminary data.</text>
</comment>